<gene>
    <name evidence="1" type="ORF">LTR37_010458</name>
</gene>
<evidence type="ECO:0000313" key="2">
    <source>
        <dbReference type="Proteomes" id="UP001281147"/>
    </source>
</evidence>
<dbReference type="EMBL" id="JAUTXU010000086">
    <property type="protein sequence ID" value="KAK3710237.1"/>
    <property type="molecule type" value="Genomic_DNA"/>
</dbReference>
<dbReference type="Proteomes" id="UP001281147">
    <property type="component" value="Unassembled WGS sequence"/>
</dbReference>
<name>A0ACC3N7V9_9PEZI</name>
<evidence type="ECO:0000313" key="1">
    <source>
        <dbReference type="EMBL" id="KAK3710237.1"/>
    </source>
</evidence>
<sequence length="474" mass="52489">MALDAQANWNICMAENLKRTMKEKKQDRSYTEPALGTESRTEPTMAIDATERLTPKRDPVHLPDELILQILDYTRIHASAQSTLASCALVSRQWYAATIPILYHAPGLYGQNFDPFVRTLCPSIIAHVRDSPLSSLVKILDMSGLVHQSSKSLTARLLGRTKGNLEEFRAPQASFAINCLPALSKCVRLRILDLSLVSESPPLPELLRTTANLRNLQAMRLPRSSGFGVHHKPSSFASLASLWPQNLQDLTLSGGIDAHFLHGIVAFPSTLRSLTIEHCPNAKGFAVTHLLKTAVRPLAKLESLKIAHIPRLSSHALDDVLFLLPQINRLSVSVDYVTPALFDEGHFHHLKHSLPAFNAEGDEQQPSPSSPLIHKNIRTLELTNSGSPSGIEDKITPIDIMIAIDEGSIPNLRQVRVAKSLLWQSSSTREDVEALTEALQEGARRDWEGRVWLFEGVKGKRGWRDVAGVWAFEG</sequence>
<organism evidence="1 2">
    <name type="scientific">Vermiconidia calcicola</name>
    <dbReference type="NCBI Taxonomy" id="1690605"/>
    <lineage>
        <taxon>Eukaryota</taxon>
        <taxon>Fungi</taxon>
        <taxon>Dikarya</taxon>
        <taxon>Ascomycota</taxon>
        <taxon>Pezizomycotina</taxon>
        <taxon>Dothideomycetes</taxon>
        <taxon>Dothideomycetidae</taxon>
        <taxon>Mycosphaerellales</taxon>
        <taxon>Extremaceae</taxon>
        <taxon>Vermiconidia</taxon>
    </lineage>
</organism>
<proteinExistence type="predicted"/>
<comment type="caution">
    <text evidence="1">The sequence shown here is derived from an EMBL/GenBank/DDBJ whole genome shotgun (WGS) entry which is preliminary data.</text>
</comment>
<accession>A0ACC3N7V9</accession>
<reference evidence="1" key="1">
    <citation type="submission" date="2023-07" db="EMBL/GenBank/DDBJ databases">
        <title>Black Yeasts Isolated from many extreme environments.</title>
        <authorList>
            <person name="Coleine C."/>
            <person name="Stajich J.E."/>
            <person name="Selbmann L."/>
        </authorList>
    </citation>
    <scope>NUCLEOTIDE SEQUENCE</scope>
    <source>
        <strain evidence="1">CCFEE 5714</strain>
    </source>
</reference>
<protein>
    <submittedName>
        <fullName evidence="1">Uncharacterized protein</fullName>
    </submittedName>
</protein>
<keyword evidence="2" id="KW-1185">Reference proteome</keyword>